<proteinExistence type="predicted"/>
<sequence>MLNVDQLFDHLPQDVPAPPPFTVGDITLDNPGRFMTAHEVKQASRNQTICDLGLIETELDLERASNAINHIMHLYPFLSYGVKFDQEKKWMRYVPQPVQTYNLCLDEQKLTSFEDIGNHIACASLVLNSQKLSHWSLHQVQIPQVPQVKLALSIKIYHSLIDGASVMTILKKFNELYSSASIPSTPKPLQLTNYRSVMSCDPSCAPNNNPLSRRAMNFSKMSGQFKEENQFGSKLKFLDQIGLNCNYYKEEDICRVKGVQYSFSLYAVYITQLVGYMFFNKDIKENEEFTGMAVDLRRNVDFLKRGRYPELDLDVILGQAAAPIPLIAKANPKTTTLEIAQQFQKQFEAYKLTDEAAFMQIAQNEIGPAVFKLNLDGSLLCSNVGKMDLGEGPLQQMIGFSSAYHVWDRPICYPANAFHRGQYGIFVLEWDFKLFDKEHQKINNEIFLDINKAIIQKGAENVSIQDVIQLYEAKWLK</sequence>
<evidence type="ECO:0000313" key="3">
    <source>
        <dbReference type="Proteomes" id="UP001642409"/>
    </source>
</evidence>
<dbReference type="Gene3D" id="3.30.559.10">
    <property type="entry name" value="Chloramphenicol acetyltransferase-like domain"/>
    <property type="match status" value="1"/>
</dbReference>
<dbReference type="InterPro" id="IPR023213">
    <property type="entry name" value="CAT-like_dom_sf"/>
</dbReference>
<organism evidence="1">
    <name type="scientific">Hexamita inflata</name>
    <dbReference type="NCBI Taxonomy" id="28002"/>
    <lineage>
        <taxon>Eukaryota</taxon>
        <taxon>Metamonada</taxon>
        <taxon>Diplomonadida</taxon>
        <taxon>Hexamitidae</taxon>
        <taxon>Hexamitinae</taxon>
        <taxon>Hexamita</taxon>
    </lineage>
</organism>
<dbReference type="AlphaFoldDB" id="A0AA86QXL9"/>
<gene>
    <name evidence="2" type="ORF">HINF_LOCUS12057</name>
    <name evidence="1" type="ORF">HINF_LOCUS52767</name>
</gene>
<evidence type="ECO:0000313" key="1">
    <source>
        <dbReference type="EMBL" id="CAI9965122.1"/>
    </source>
</evidence>
<reference evidence="1" key="1">
    <citation type="submission" date="2023-06" db="EMBL/GenBank/DDBJ databases">
        <authorList>
            <person name="Kurt Z."/>
        </authorList>
    </citation>
    <scope>NUCLEOTIDE SEQUENCE</scope>
</reference>
<dbReference type="Proteomes" id="UP001642409">
    <property type="component" value="Unassembled WGS sequence"/>
</dbReference>
<accession>A0AA86QXL9</accession>
<dbReference type="EMBL" id="CATOUU010000985">
    <property type="protein sequence ID" value="CAI9965122.1"/>
    <property type="molecule type" value="Genomic_DNA"/>
</dbReference>
<evidence type="ECO:0000313" key="2">
    <source>
        <dbReference type="EMBL" id="CAL5991358.1"/>
    </source>
</evidence>
<reference evidence="2 3" key="2">
    <citation type="submission" date="2024-07" db="EMBL/GenBank/DDBJ databases">
        <authorList>
            <person name="Akdeniz Z."/>
        </authorList>
    </citation>
    <scope>NUCLEOTIDE SEQUENCE [LARGE SCALE GENOMIC DNA]</scope>
</reference>
<dbReference type="SUPFAM" id="SSF52777">
    <property type="entry name" value="CoA-dependent acyltransferases"/>
    <property type="match status" value="1"/>
</dbReference>
<keyword evidence="3" id="KW-1185">Reference proteome</keyword>
<comment type="caution">
    <text evidence="1">The sequence shown here is derived from an EMBL/GenBank/DDBJ whole genome shotgun (WGS) entry which is preliminary data.</text>
</comment>
<protein>
    <submittedName>
        <fullName evidence="1">Uncharacterized protein</fullName>
    </submittedName>
</protein>
<dbReference type="EMBL" id="CAXDID020000027">
    <property type="protein sequence ID" value="CAL5991358.1"/>
    <property type="molecule type" value="Genomic_DNA"/>
</dbReference>
<name>A0AA86QXL9_9EUKA</name>